<proteinExistence type="predicted"/>
<gene>
    <name evidence="1" type="ORF">KZ820_11350</name>
</gene>
<keyword evidence="2" id="KW-1185">Reference proteome</keyword>
<accession>A0ABS7BNY3</accession>
<protein>
    <submittedName>
        <fullName evidence="1">Uncharacterized protein</fullName>
    </submittedName>
</protein>
<sequence>MRRNLKDFMGRDAGGTAEIYAVDRFDTVRSALENILAEIDVRAPGACAENAPKSSYPALKLRA</sequence>
<dbReference type="RefSeq" id="WP_219748726.1">
    <property type="nucleotide sequence ID" value="NZ_JAHXZN010000003.1"/>
</dbReference>
<comment type="caution">
    <text evidence="1">The sequence shown here is derived from an EMBL/GenBank/DDBJ whole genome shotgun (WGS) entry which is preliminary data.</text>
</comment>
<evidence type="ECO:0000313" key="1">
    <source>
        <dbReference type="EMBL" id="MBW6531331.1"/>
    </source>
</evidence>
<reference evidence="1 2" key="1">
    <citation type="submission" date="2021-07" db="EMBL/GenBank/DDBJ databases">
        <title>Sphingomonas sp.</title>
        <authorList>
            <person name="Feng G."/>
            <person name="Li J."/>
            <person name="Pan M."/>
        </authorList>
    </citation>
    <scope>NUCLEOTIDE SEQUENCE [LARGE SCALE GENOMIC DNA]</scope>
    <source>
        <strain evidence="1 2">RRHST34</strain>
    </source>
</reference>
<dbReference type="EMBL" id="JAHXZN010000003">
    <property type="protein sequence ID" value="MBW6531331.1"/>
    <property type="molecule type" value="Genomic_DNA"/>
</dbReference>
<organism evidence="1 2">
    <name type="scientific">Sphingomonas citri</name>
    <dbReference type="NCBI Taxonomy" id="2862499"/>
    <lineage>
        <taxon>Bacteria</taxon>
        <taxon>Pseudomonadati</taxon>
        <taxon>Pseudomonadota</taxon>
        <taxon>Alphaproteobacteria</taxon>
        <taxon>Sphingomonadales</taxon>
        <taxon>Sphingomonadaceae</taxon>
        <taxon>Sphingomonas</taxon>
    </lineage>
</organism>
<name>A0ABS7BNY3_9SPHN</name>
<dbReference type="Proteomes" id="UP000759103">
    <property type="component" value="Unassembled WGS sequence"/>
</dbReference>
<evidence type="ECO:0000313" key="2">
    <source>
        <dbReference type="Proteomes" id="UP000759103"/>
    </source>
</evidence>